<organism evidence="5 6">
    <name type="scientific">Thiothrix lacustris</name>
    <dbReference type="NCBI Taxonomy" id="525917"/>
    <lineage>
        <taxon>Bacteria</taxon>
        <taxon>Pseudomonadati</taxon>
        <taxon>Pseudomonadota</taxon>
        <taxon>Gammaproteobacteria</taxon>
        <taxon>Thiotrichales</taxon>
        <taxon>Thiotrichaceae</taxon>
        <taxon>Thiothrix</taxon>
    </lineage>
</organism>
<evidence type="ECO:0008006" key="7">
    <source>
        <dbReference type="Google" id="ProtNLM"/>
    </source>
</evidence>
<evidence type="ECO:0000256" key="4">
    <source>
        <dbReference type="SAM" id="SignalP"/>
    </source>
</evidence>
<feature type="transmembrane region" description="Helical" evidence="3">
    <location>
        <begin position="269"/>
        <end position="289"/>
    </location>
</feature>
<dbReference type="Gene3D" id="1.10.287.1490">
    <property type="match status" value="1"/>
</dbReference>
<sequence>MKTNRHTVRLALLSSLVALSLSLPGIVSAEEKTWEIKPNDTLGIVVAKQYPGYGNRNAIMQAILKANPDAFVGTNINRLIVGKTLTLPEASSIPDLKPPTPPATAANASVDKTTLQRLEALEAERKEMEETLKLLEEENAALQDMVKNYEESKQAKEAELTQLADKVKDLESKLAGSATTTAATPSNGTETDALATLKTDVATLQTENTELKNQLTAAKQALEESTTATTGLKTQLDELKRQNDLLNNDLQQAHASVSVAEKKSSGSNWLPWALLGLLTLLMLPLLWMLKRNREEPRVKTVIAPPKPVPLVPAPKPSEPVSYSDTSTPPVSSVTTPVTEPEIPAVMIPESPDAELKLDIARAYLDLREPEAAAEILREVIVEGGSRQQQEAGEILSFIA</sequence>
<evidence type="ECO:0000256" key="2">
    <source>
        <dbReference type="SAM" id="MobiDB-lite"/>
    </source>
</evidence>
<accession>A0A1Y1QJH7</accession>
<evidence type="ECO:0000313" key="6">
    <source>
        <dbReference type="Proteomes" id="UP000192491"/>
    </source>
</evidence>
<keyword evidence="3" id="KW-0472">Membrane</keyword>
<comment type="caution">
    <text evidence="5">The sequence shown here is derived from an EMBL/GenBank/DDBJ whole genome shotgun (WGS) entry which is preliminary data.</text>
</comment>
<feature type="region of interest" description="Disordered" evidence="2">
    <location>
        <begin position="313"/>
        <end position="337"/>
    </location>
</feature>
<feature type="signal peptide" evidence="4">
    <location>
        <begin position="1"/>
        <end position="29"/>
    </location>
</feature>
<reference evidence="5 6" key="1">
    <citation type="submission" date="2017-01" db="EMBL/GenBank/DDBJ databases">
        <title>Novel large sulfur bacteria in the metagenomes of groundwater-fed chemosynthetic microbial mats in the Lake Huron basin.</title>
        <authorList>
            <person name="Sharrar A.M."/>
            <person name="Flood B.E."/>
            <person name="Bailey J.V."/>
            <person name="Jones D.S."/>
            <person name="Biddanda B."/>
            <person name="Ruberg S.A."/>
            <person name="Marcus D.N."/>
            <person name="Dick G.J."/>
        </authorList>
    </citation>
    <scope>NUCLEOTIDE SEQUENCE [LARGE SCALE GENOMIC DNA]</scope>
    <source>
        <strain evidence="5">A8</strain>
    </source>
</reference>
<dbReference type="InterPro" id="IPR038440">
    <property type="entry name" value="FimV_C_sf"/>
</dbReference>
<feature type="compositionally biased region" description="Low complexity" evidence="2">
    <location>
        <begin position="319"/>
        <end position="337"/>
    </location>
</feature>
<feature type="coiled-coil region" evidence="1">
    <location>
        <begin position="111"/>
        <end position="256"/>
    </location>
</feature>
<name>A0A1Y1QJH7_9GAMM</name>
<proteinExistence type="predicted"/>
<feature type="chain" id="PRO_5012530708" description="LysM domain-containing protein" evidence="4">
    <location>
        <begin position="30"/>
        <end position="399"/>
    </location>
</feature>
<keyword evidence="3" id="KW-1133">Transmembrane helix</keyword>
<keyword evidence="1" id="KW-0175">Coiled coil</keyword>
<dbReference type="EMBL" id="MTEJ01000217">
    <property type="protein sequence ID" value="OQX07205.1"/>
    <property type="molecule type" value="Genomic_DNA"/>
</dbReference>
<evidence type="ECO:0000256" key="1">
    <source>
        <dbReference type="SAM" id="Coils"/>
    </source>
</evidence>
<dbReference type="NCBIfam" id="TIGR03504">
    <property type="entry name" value="FimV_Cterm"/>
    <property type="match status" value="1"/>
</dbReference>
<keyword evidence="4" id="KW-0732">Signal</keyword>
<keyword evidence="3" id="KW-0812">Transmembrane</keyword>
<protein>
    <recommendedName>
        <fullName evidence="7">LysM domain-containing protein</fullName>
    </recommendedName>
</protein>
<dbReference type="Gene3D" id="1.20.58.2200">
    <property type="match status" value="1"/>
</dbReference>
<dbReference type="PANTHER" id="PTHR45615:SF80">
    <property type="entry name" value="GRIP DOMAIN-CONTAINING PROTEIN"/>
    <property type="match status" value="1"/>
</dbReference>
<evidence type="ECO:0000313" key="5">
    <source>
        <dbReference type="EMBL" id="OQX07205.1"/>
    </source>
</evidence>
<gene>
    <name evidence="5" type="ORF">BWK73_28720</name>
</gene>
<dbReference type="PANTHER" id="PTHR45615">
    <property type="entry name" value="MYOSIN HEAVY CHAIN, NON-MUSCLE"/>
    <property type="match status" value="1"/>
</dbReference>
<evidence type="ECO:0000256" key="3">
    <source>
        <dbReference type="SAM" id="Phobius"/>
    </source>
</evidence>
<dbReference type="AlphaFoldDB" id="A0A1Y1QJH7"/>
<dbReference type="Proteomes" id="UP000192491">
    <property type="component" value="Unassembled WGS sequence"/>
</dbReference>
<dbReference type="InterPro" id="IPR020011">
    <property type="entry name" value="FimV_C"/>
</dbReference>